<dbReference type="InterPro" id="IPR029063">
    <property type="entry name" value="SAM-dependent_MTases_sf"/>
</dbReference>
<keyword evidence="2 4" id="KW-0808">Transferase</keyword>
<evidence type="ECO:0000259" key="3">
    <source>
        <dbReference type="Pfam" id="PF13649"/>
    </source>
</evidence>
<organism evidence="4 5">
    <name type="scientific">Methylomonas koyamae</name>
    <dbReference type="NCBI Taxonomy" id="702114"/>
    <lineage>
        <taxon>Bacteria</taxon>
        <taxon>Pseudomonadati</taxon>
        <taxon>Pseudomonadota</taxon>
        <taxon>Gammaproteobacteria</taxon>
        <taxon>Methylococcales</taxon>
        <taxon>Methylococcaceae</taxon>
        <taxon>Methylomonas</taxon>
    </lineage>
</organism>
<dbReference type="SUPFAM" id="SSF53335">
    <property type="entry name" value="S-adenosyl-L-methionine-dependent methyltransferases"/>
    <property type="match status" value="1"/>
</dbReference>
<evidence type="ECO:0000256" key="1">
    <source>
        <dbReference type="ARBA" id="ARBA00022603"/>
    </source>
</evidence>
<dbReference type="AlphaFoldDB" id="A0A177NRU6"/>
<dbReference type="EMBL" id="LUUK01000151">
    <property type="protein sequence ID" value="OAI20023.1"/>
    <property type="molecule type" value="Genomic_DNA"/>
</dbReference>
<gene>
    <name evidence="4" type="ORF">A1355_03510</name>
</gene>
<dbReference type="Pfam" id="PF13649">
    <property type="entry name" value="Methyltransf_25"/>
    <property type="match status" value="1"/>
</dbReference>
<dbReference type="OrthoDB" id="9804312at2"/>
<reference evidence="5" key="1">
    <citation type="submission" date="2016-03" db="EMBL/GenBank/DDBJ databases">
        <authorList>
            <person name="Heylen K."/>
            <person name="De Vos P."/>
            <person name="Vekeman B."/>
        </authorList>
    </citation>
    <scope>NUCLEOTIDE SEQUENCE [LARGE SCALE GENOMIC DNA]</scope>
    <source>
        <strain evidence="5">R-45383</strain>
    </source>
</reference>
<evidence type="ECO:0000313" key="4">
    <source>
        <dbReference type="EMBL" id="OAI20023.1"/>
    </source>
</evidence>
<keyword evidence="5" id="KW-1185">Reference proteome</keyword>
<dbReference type="RefSeq" id="WP_064027647.1">
    <property type="nucleotide sequence ID" value="NZ_LUUK01000151.1"/>
</dbReference>
<comment type="caution">
    <text evidence="4">The sequence shown here is derived from an EMBL/GenBank/DDBJ whole genome shotgun (WGS) entry which is preliminary data.</text>
</comment>
<evidence type="ECO:0000256" key="2">
    <source>
        <dbReference type="ARBA" id="ARBA00022679"/>
    </source>
</evidence>
<dbReference type="InterPro" id="IPR041698">
    <property type="entry name" value="Methyltransf_25"/>
</dbReference>
<dbReference type="CDD" id="cd02440">
    <property type="entry name" value="AdoMet_MTases"/>
    <property type="match status" value="1"/>
</dbReference>
<dbReference type="Proteomes" id="UP000077628">
    <property type="component" value="Unassembled WGS sequence"/>
</dbReference>
<dbReference type="Gene3D" id="3.40.50.150">
    <property type="entry name" value="Vaccinia Virus protein VP39"/>
    <property type="match status" value="1"/>
</dbReference>
<keyword evidence="1 4" id="KW-0489">Methyltransferase</keyword>
<dbReference type="GO" id="GO:0008168">
    <property type="term" value="F:methyltransferase activity"/>
    <property type="evidence" value="ECO:0007669"/>
    <property type="project" value="UniProtKB-KW"/>
</dbReference>
<dbReference type="PANTHER" id="PTHR43861">
    <property type="entry name" value="TRANS-ACONITATE 2-METHYLTRANSFERASE-RELATED"/>
    <property type="match status" value="1"/>
</dbReference>
<protein>
    <submittedName>
        <fullName evidence="4">Methyltransferase</fullName>
    </submittedName>
</protein>
<dbReference type="GO" id="GO:0032259">
    <property type="term" value="P:methylation"/>
    <property type="evidence" value="ECO:0007669"/>
    <property type="project" value="UniProtKB-KW"/>
</dbReference>
<name>A0A177NRU6_9GAMM</name>
<proteinExistence type="predicted"/>
<feature type="domain" description="Methyltransferase" evidence="3">
    <location>
        <begin position="54"/>
        <end position="143"/>
    </location>
</feature>
<evidence type="ECO:0000313" key="5">
    <source>
        <dbReference type="Proteomes" id="UP000077628"/>
    </source>
</evidence>
<dbReference type="PANTHER" id="PTHR43861:SF1">
    <property type="entry name" value="TRANS-ACONITATE 2-METHYLTRANSFERASE"/>
    <property type="match status" value="1"/>
</dbReference>
<accession>A0A177NRU6</accession>
<dbReference type="STRING" id="702114.A1355_03510"/>
<sequence>METDSEQLTEIEAATLNHYDLNAESFWEGTKDHDVSQNYAAFLRALPGDRALDILDLGCGPGRDLFYFKTLGHRPVGLDGSARFCEMARAHSGCQVLRQNFLSLDLPTQGFDGIFANASLFHIPSRELPRVLDQLHAALRSAGVLFISNPRGNGEGWSGQRYGHFMEIDASRTFLAAARFEILDHYYRPPGKPRHEQPWLALTARRLD</sequence>